<dbReference type="RefSeq" id="WP_068057237.1">
    <property type="nucleotide sequence ID" value="NZ_AP022582.1"/>
</dbReference>
<dbReference type="InterPro" id="IPR011251">
    <property type="entry name" value="Luciferase-like_dom"/>
</dbReference>
<keyword evidence="3" id="KW-0560">Oxidoreductase</keyword>
<evidence type="ECO:0000313" key="7">
    <source>
        <dbReference type="Proteomes" id="UP000466632"/>
    </source>
</evidence>
<keyword evidence="2" id="KW-0288">FMN</keyword>
<evidence type="ECO:0000313" key="6">
    <source>
        <dbReference type="EMBL" id="BBY02505.1"/>
    </source>
</evidence>
<gene>
    <name evidence="6" type="ORF">MSEO_30040</name>
</gene>
<name>A0A7I7P163_9MYCO</name>
<evidence type="ECO:0000256" key="4">
    <source>
        <dbReference type="ARBA" id="ARBA00023033"/>
    </source>
</evidence>
<keyword evidence="7" id="KW-1185">Reference proteome</keyword>
<evidence type="ECO:0000259" key="5">
    <source>
        <dbReference type="Pfam" id="PF00296"/>
    </source>
</evidence>
<dbReference type="GO" id="GO:0008726">
    <property type="term" value="F:alkanesulfonate monooxygenase activity"/>
    <property type="evidence" value="ECO:0007669"/>
    <property type="project" value="TreeGrafter"/>
</dbReference>
<evidence type="ECO:0000256" key="3">
    <source>
        <dbReference type="ARBA" id="ARBA00023002"/>
    </source>
</evidence>
<evidence type="ECO:0000256" key="1">
    <source>
        <dbReference type="ARBA" id="ARBA00022630"/>
    </source>
</evidence>
<dbReference type="SUPFAM" id="SSF51679">
    <property type="entry name" value="Bacterial luciferase-like"/>
    <property type="match status" value="1"/>
</dbReference>
<protein>
    <submittedName>
        <fullName evidence="6">LLM class F420-dependent oxidoreductase</fullName>
    </submittedName>
</protein>
<dbReference type="EMBL" id="AP022582">
    <property type="protein sequence ID" value="BBY02505.1"/>
    <property type="molecule type" value="Genomic_DNA"/>
</dbReference>
<dbReference type="Gene3D" id="3.20.20.30">
    <property type="entry name" value="Luciferase-like domain"/>
    <property type="match status" value="1"/>
</dbReference>
<dbReference type="AlphaFoldDB" id="A0A7I7P163"/>
<dbReference type="InterPro" id="IPR019921">
    <property type="entry name" value="Lucif-like_OxRdtase_Rv2161c"/>
</dbReference>
<dbReference type="Pfam" id="PF00296">
    <property type="entry name" value="Bac_luciferase"/>
    <property type="match status" value="1"/>
</dbReference>
<dbReference type="PANTHER" id="PTHR42847">
    <property type="entry name" value="ALKANESULFONATE MONOOXYGENASE"/>
    <property type="match status" value="1"/>
</dbReference>
<evidence type="ECO:0000256" key="2">
    <source>
        <dbReference type="ARBA" id="ARBA00022643"/>
    </source>
</evidence>
<reference evidence="6 7" key="1">
    <citation type="journal article" date="2019" name="Emerg. Microbes Infect.">
        <title>Comprehensive subspecies identification of 175 nontuberculous mycobacteria species based on 7547 genomic profiles.</title>
        <authorList>
            <person name="Matsumoto Y."/>
            <person name="Kinjo T."/>
            <person name="Motooka D."/>
            <person name="Nabeya D."/>
            <person name="Jung N."/>
            <person name="Uechi K."/>
            <person name="Horii T."/>
            <person name="Iida T."/>
            <person name="Fujita J."/>
            <person name="Nakamura S."/>
        </authorList>
    </citation>
    <scope>NUCLEOTIDE SEQUENCE [LARGE SCALE GENOMIC DNA]</scope>
    <source>
        <strain evidence="6 7">JCM 16018</strain>
    </source>
</reference>
<dbReference type="KEGG" id="mseo:MSEO_30040"/>
<dbReference type="InterPro" id="IPR050172">
    <property type="entry name" value="SsuD_RutA_monooxygenase"/>
</dbReference>
<dbReference type="NCBIfam" id="TIGR03619">
    <property type="entry name" value="F420_Rv2161c"/>
    <property type="match status" value="1"/>
</dbReference>
<keyword evidence="4" id="KW-0503">Monooxygenase</keyword>
<accession>A0A7I7P163</accession>
<sequence>MRFSVVLPNSVHVAALTQPWECGLAGSDIAHVARTAEKLGFARVFIPEHFVTPTSQVELSGNHYFDATTAQAYIAGATSTISIGSMVTILPLHNPVIAAKSIATLDWLSGGRAQVTVGVGWLEEEYDAIGVPFRRRGRLTDEYLAAMFEMWHSDTPAYNGEFVRFRDIAFGPKPIHKPHPPIWMGGDAEAVLRRAARFGDGWAPWQTRPEDFPAKLDYLKSQPGYDGRPFALFFSLASLNIGLAHEINDDPHSQFGQNAQQVIDNCNMLAGLGVTDTWVNPPPVADFSAYLDHLHWVAEEVMPKAD</sequence>
<feature type="domain" description="Luciferase-like" evidence="5">
    <location>
        <begin position="1"/>
        <end position="221"/>
    </location>
</feature>
<proteinExistence type="predicted"/>
<dbReference type="InterPro" id="IPR036661">
    <property type="entry name" value="Luciferase-like_sf"/>
</dbReference>
<dbReference type="Proteomes" id="UP000466632">
    <property type="component" value="Chromosome"/>
</dbReference>
<dbReference type="PANTHER" id="PTHR42847:SF4">
    <property type="entry name" value="ALKANESULFONATE MONOOXYGENASE-RELATED"/>
    <property type="match status" value="1"/>
</dbReference>
<organism evidence="6 7">
    <name type="scientific">Mycobacterium seoulense</name>
    <dbReference type="NCBI Taxonomy" id="386911"/>
    <lineage>
        <taxon>Bacteria</taxon>
        <taxon>Bacillati</taxon>
        <taxon>Actinomycetota</taxon>
        <taxon>Actinomycetes</taxon>
        <taxon>Mycobacteriales</taxon>
        <taxon>Mycobacteriaceae</taxon>
        <taxon>Mycobacterium</taxon>
    </lineage>
</organism>
<keyword evidence="1" id="KW-0285">Flavoprotein</keyword>
<dbReference type="GO" id="GO:0046306">
    <property type="term" value="P:alkanesulfonate catabolic process"/>
    <property type="evidence" value="ECO:0007669"/>
    <property type="project" value="TreeGrafter"/>
</dbReference>